<evidence type="ECO:0000259" key="4">
    <source>
        <dbReference type="Pfam" id="PF14432"/>
    </source>
</evidence>
<reference evidence="6" key="1">
    <citation type="journal article" date="2017" name="Front. Plant Sci.">
        <title>Climate Clever Clovers: New Paradigm to Reduce the Environmental Footprint of Ruminants by Breeding Low Methanogenic Forages Utilizing Haplotype Variation.</title>
        <authorList>
            <person name="Kaur P."/>
            <person name="Appels R."/>
            <person name="Bayer P.E."/>
            <person name="Keeble-Gagnere G."/>
            <person name="Wang J."/>
            <person name="Hirakawa H."/>
            <person name="Shirasawa K."/>
            <person name="Vercoe P."/>
            <person name="Stefanova K."/>
            <person name="Durmic Z."/>
            <person name="Nichols P."/>
            <person name="Revell C."/>
            <person name="Isobe S.N."/>
            <person name="Edwards D."/>
            <person name="Erskine W."/>
        </authorList>
    </citation>
    <scope>NUCLEOTIDE SEQUENCE [LARGE SCALE GENOMIC DNA]</scope>
    <source>
        <strain evidence="6">cv. Daliak</strain>
    </source>
</reference>
<feature type="repeat" description="PPR" evidence="3">
    <location>
        <begin position="141"/>
        <end position="177"/>
    </location>
</feature>
<dbReference type="Proteomes" id="UP000242715">
    <property type="component" value="Unassembled WGS sequence"/>
</dbReference>
<dbReference type="GO" id="GO:0003723">
    <property type="term" value="F:RNA binding"/>
    <property type="evidence" value="ECO:0007669"/>
    <property type="project" value="InterPro"/>
</dbReference>
<evidence type="ECO:0000256" key="2">
    <source>
        <dbReference type="ARBA" id="ARBA00022737"/>
    </source>
</evidence>
<dbReference type="PROSITE" id="PS51375">
    <property type="entry name" value="PPR"/>
    <property type="match status" value="2"/>
</dbReference>
<dbReference type="Pfam" id="PF01535">
    <property type="entry name" value="PPR"/>
    <property type="match status" value="2"/>
</dbReference>
<dbReference type="GO" id="GO:0008270">
    <property type="term" value="F:zinc ion binding"/>
    <property type="evidence" value="ECO:0007669"/>
    <property type="project" value="InterPro"/>
</dbReference>
<dbReference type="InterPro" id="IPR011990">
    <property type="entry name" value="TPR-like_helical_dom_sf"/>
</dbReference>
<dbReference type="AlphaFoldDB" id="A0A2Z6NVT2"/>
<comment type="similarity">
    <text evidence="1">Belongs to the PPR family. PCMP-H subfamily.</text>
</comment>
<dbReference type="InterPro" id="IPR032867">
    <property type="entry name" value="DYW_dom"/>
</dbReference>
<dbReference type="Pfam" id="PF14432">
    <property type="entry name" value="DYW_deaminase"/>
    <property type="match status" value="1"/>
</dbReference>
<keyword evidence="2" id="KW-0677">Repeat</keyword>
<name>A0A2Z6NVT2_TRISU</name>
<dbReference type="EMBL" id="DF974409">
    <property type="protein sequence ID" value="GAU48341.1"/>
    <property type="molecule type" value="Genomic_DNA"/>
</dbReference>
<dbReference type="InterPro" id="IPR046960">
    <property type="entry name" value="PPR_At4g14850-like_plant"/>
</dbReference>
<evidence type="ECO:0000313" key="5">
    <source>
        <dbReference type="EMBL" id="GAU48341.1"/>
    </source>
</evidence>
<accession>A0A2Z6NVT2</accession>
<organism evidence="5 6">
    <name type="scientific">Trifolium subterraneum</name>
    <name type="common">Subterranean clover</name>
    <dbReference type="NCBI Taxonomy" id="3900"/>
    <lineage>
        <taxon>Eukaryota</taxon>
        <taxon>Viridiplantae</taxon>
        <taxon>Streptophyta</taxon>
        <taxon>Embryophyta</taxon>
        <taxon>Tracheophyta</taxon>
        <taxon>Spermatophyta</taxon>
        <taxon>Magnoliopsida</taxon>
        <taxon>eudicotyledons</taxon>
        <taxon>Gunneridae</taxon>
        <taxon>Pentapetalae</taxon>
        <taxon>rosids</taxon>
        <taxon>fabids</taxon>
        <taxon>Fabales</taxon>
        <taxon>Fabaceae</taxon>
        <taxon>Papilionoideae</taxon>
        <taxon>50 kb inversion clade</taxon>
        <taxon>NPAAA clade</taxon>
        <taxon>Hologalegina</taxon>
        <taxon>IRL clade</taxon>
        <taxon>Trifolieae</taxon>
        <taxon>Trifolium</taxon>
    </lineage>
</organism>
<evidence type="ECO:0000256" key="1">
    <source>
        <dbReference type="ARBA" id="ARBA00006643"/>
    </source>
</evidence>
<dbReference type="OrthoDB" id="733157at2759"/>
<dbReference type="FunFam" id="1.25.40.10:FF:000436">
    <property type="entry name" value="Pentatricopeptide repeat-containing protein At5g39350 family"/>
    <property type="match status" value="1"/>
</dbReference>
<evidence type="ECO:0000256" key="3">
    <source>
        <dbReference type="PROSITE-ProRule" id="PRU00708"/>
    </source>
</evidence>
<proteinExistence type="inferred from homology"/>
<gene>
    <name evidence="5" type="ORF">TSUD_267660</name>
</gene>
<feature type="repeat" description="PPR" evidence="3">
    <location>
        <begin position="39"/>
        <end position="74"/>
    </location>
</feature>
<dbReference type="InterPro" id="IPR002885">
    <property type="entry name" value="PPR_rpt"/>
</dbReference>
<dbReference type="Gene3D" id="1.25.40.10">
    <property type="entry name" value="Tetratricopeptide repeat domain"/>
    <property type="match status" value="2"/>
</dbReference>
<dbReference type="NCBIfam" id="TIGR00756">
    <property type="entry name" value="PPR"/>
    <property type="match status" value="2"/>
</dbReference>
<dbReference type="GO" id="GO:0009451">
    <property type="term" value="P:RNA modification"/>
    <property type="evidence" value="ECO:0007669"/>
    <property type="project" value="InterPro"/>
</dbReference>
<keyword evidence="6" id="KW-1185">Reference proteome</keyword>
<feature type="domain" description="DYW" evidence="4">
    <location>
        <begin position="310"/>
        <end position="389"/>
    </location>
</feature>
<sequence>MGFYLMSIVLLGRYVRVWIRGGGDLVSARKVFDRMREKNVVTWTLMITRLAQFGFYGDAIDLFLVMLVSSGFVPDRFTLNSLISVCAEIEFLSLGKELHSWVIRSGLALDLCVGCSLVDMYAKCGLVHESRKVFDGMPNHNVMSWTALINGYVRGGGGQEREAVRLFSDMLLQGCVAPNCFTFSGVLKACANLPDFGFGEQVHGQTIKLGLSAIDCVGNGLVSVYARSGRMECARKCFDILFDKNLVSRNGDVDDASVEDLNFNSEQDLNHKIEYTSNGVSSFTYASLLSGAACIGTIGKGEQIHAMVVKMDFVLHDVEDEQKEQYLFQHSEKLAVAFALISTPNPKPIRVFKNLRVCDDCHMAIKYISMVTSREIVVRDANRFHHIKDAWRELILKRGYNGVEVAF</sequence>
<protein>
    <recommendedName>
        <fullName evidence="4">DYW domain-containing protein</fullName>
    </recommendedName>
</protein>
<evidence type="ECO:0000313" key="6">
    <source>
        <dbReference type="Proteomes" id="UP000242715"/>
    </source>
</evidence>
<dbReference type="PANTHER" id="PTHR24015">
    <property type="entry name" value="OS07G0578800 PROTEIN-RELATED"/>
    <property type="match status" value="1"/>
</dbReference>
<dbReference type="Pfam" id="PF13041">
    <property type="entry name" value="PPR_2"/>
    <property type="match status" value="1"/>
</dbReference>